<feature type="compositionally biased region" description="Low complexity" evidence="1">
    <location>
        <begin position="113"/>
        <end position="128"/>
    </location>
</feature>
<gene>
    <name evidence="2" type="ordered locus">Fraau_2755</name>
</gene>
<organism evidence="2 3">
    <name type="scientific">Frateuria aurantia (strain ATCC 33424 / DSM 6220 / KCTC 2777 / LMG 1558 / NBRC 3245 / NCIMB 13370)</name>
    <name type="common">Acetobacter aurantius</name>
    <dbReference type="NCBI Taxonomy" id="767434"/>
    <lineage>
        <taxon>Bacteria</taxon>
        <taxon>Pseudomonadati</taxon>
        <taxon>Pseudomonadota</taxon>
        <taxon>Gammaproteobacteria</taxon>
        <taxon>Lysobacterales</taxon>
        <taxon>Rhodanobacteraceae</taxon>
        <taxon>Frateuria</taxon>
    </lineage>
</organism>
<proteinExistence type="predicted"/>
<dbReference type="AlphaFoldDB" id="H8KZN6"/>
<evidence type="ECO:0000313" key="3">
    <source>
        <dbReference type="Proteomes" id="UP000005234"/>
    </source>
</evidence>
<dbReference type="KEGG" id="fau:Fraau_2755"/>
<protein>
    <submittedName>
        <fullName evidence="2">Uncharacterized protein</fullName>
    </submittedName>
</protein>
<dbReference type="HOGENOM" id="CLU_1358772_0_0_6"/>
<dbReference type="EMBL" id="CP003350">
    <property type="protein sequence ID" value="AFC87096.1"/>
    <property type="molecule type" value="Genomic_DNA"/>
</dbReference>
<name>H8KZN6_FRAAD</name>
<evidence type="ECO:0000313" key="2">
    <source>
        <dbReference type="EMBL" id="AFC87096.1"/>
    </source>
</evidence>
<dbReference type="STRING" id="767434.Fraau_2755"/>
<keyword evidence="3" id="KW-1185">Reference proteome</keyword>
<reference evidence="2" key="1">
    <citation type="submission" date="2012-02" db="EMBL/GenBank/DDBJ databases">
        <title>The complete genome of Frateuria aurantia DSM 6220.</title>
        <authorList>
            <consortium name="US DOE Joint Genome Institute (JGI-PGF)"/>
            <person name="Lucas S."/>
            <person name="Copeland A."/>
            <person name="Lapidus A."/>
            <person name="Glavina del Rio T."/>
            <person name="Dalin E."/>
            <person name="Tice H."/>
            <person name="Bruce D."/>
            <person name="Goodwin L."/>
            <person name="Pitluck S."/>
            <person name="Peters L."/>
            <person name="Ovchinnikova G."/>
            <person name="Teshima H."/>
            <person name="Kyrpides N."/>
            <person name="Mavromatis K."/>
            <person name="Ivanova N."/>
            <person name="Brettin T."/>
            <person name="Detter J.C."/>
            <person name="Han C."/>
            <person name="Larimer F."/>
            <person name="Land M."/>
            <person name="Hauser L."/>
            <person name="Markowitz V."/>
            <person name="Cheng J.-F."/>
            <person name="Hugenholtz P."/>
            <person name="Woyke T."/>
            <person name="Wu D."/>
            <person name="Brambilla E."/>
            <person name="Klenk H.-P."/>
            <person name="Eisen J.A."/>
        </authorList>
    </citation>
    <scope>NUCLEOTIDE SEQUENCE</scope>
    <source>
        <strain evidence="2">DSM 6220</strain>
    </source>
</reference>
<dbReference type="Proteomes" id="UP000005234">
    <property type="component" value="Chromosome"/>
</dbReference>
<accession>H8KZN6</accession>
<sequence length="201" mass="21862">MVLLPRRALARRRPVAAASVPQAAFQTTAALHGIALNDAAPHAFSHALSTGSRPYRPATVSHHVRACEARLQQRRQAKLETWVDRDVHRSCPRGACMASGGMPSNRQRMPRRAATASTQAGSGSSVRCRPAARSIAALAAWQVTRCRPDWHLAAHDRPDRIAPSSRLRSMTVHIEPSWLATQTEDDLSSAPGAMQGESNDR</sequence>
<evidence type="ECO:0000256" key="1">
    <source>
        <dbReference type="SAM" id="MobiDB-lite"/>
    </source>
</evidence>
<feature type="region of interest" description="Disordered" evidence="1">
    <location>
        <begin position="177"/>
        <end position="201"/>
    </location>
</feature>
<feature type="region of interest" description="Disordered" evidence="1">
    <location>
        <begin position="97"/>
        <end position="128"/>
    </location>
</feature>